<evidence type="ECO:0000256" key="3">
    <source>
        <dbReference type="ARBA" id="ARBA00004906"/>
    </source>
</evidence>
<reference evidence="19" key="3">
    <citation type="journal article" date="2004" name="Nature">
        <title>Finishing the euchromatic sequence of the human genome.</title>
        <authorList>
            <consortium name="International Human Genome Sequencing Consortium"/>
        </authorList>
    </citation>
    <scope>NUCLEOTIDE SEQUENCE [LARGE SCALE GENOMIC DNA]</scope>
</reference>
<dbReference type="PRINTS" id="PR01407">
    <property type="entry name" value="BUTYPHLNCDUF"/>
</dbReference>
<reference evidence="19" key="5">
    <citation type="submission" date="2025-05" db="UniProtKB">
        <authorList>
            <consortium name="Ensembl"/>
        </authorList>
    </citation>
    <scope>IDENTIFICATION</scope>
</reference>
<keyword evidence="6" id="KW-0963">Cytoplasm</keyword>
<evidence type="ECO:0000256" key="7">
    <source>
        <dbReference type="ARBA" id="ARBA00022679"/>
    </source>
</evidence>
<dbReference type="CDD" id="cd15825">
    <property type="entry name" value="SPRY_PRY_TRIM34"/>
    <property type="match status" value="1"/>
</dbReference>
<dbReference type="EMBL" id="BC140722">
    <property type="protein sequence ID" value="AAI40723.1"/>
    <property type="molecule type" value="mRNA"/>
</dbReference>
<evidence type="ECO:0000256" key="13">
    <source>
        <dbReference type="PROSITE-ProRule" id="PRU00024"/>
    </source>
</evidence>
<dbReference type="OMA" id="HEIWGLQ"/>
<feature type="domain" description="B box-type" evidence="16">
    <location>
        <begin position="120"/>
        <end position="161"/>
    </location>
</feature>
<evidence type="ECO:0000259" key="17">
    <source>
        <dbReference type="PROSITE" id="PS50188"/>
    </source>
</evidence>
<dbReference type="AlphaFoldDB" id="B2RNG4"/>
<dbReference type="ChiTaRS" id="TRIM6-TRIM34">
    <property type="organism name" value="human"/>
</dbReference>
<evidence type="ECO:0000256" key="10">
    <source>
        <dbReference type="ARBA" id="ARBA00022786"/>
    </source>
</evidence>
<evidence type="ECO:0000256" key="5">
    <source>
        <dbReference type="ARBA" id="ARBA00012483"/>
    </source>
</evidence>
<evidence type="ECO:0000256" key="9">
    <source>
        <dbReference type="ARBA" id="ARBA00022771"/>
    </source>
</evidence>
<dbReference type="EMBL" id="AC015691">
    <property type="status" value="NOT_ANNOTATED_CDS"/>
    <property type="molecule type" value="Genomic_DNA"/>
</dbReference>
<dbReference type="GO" id="GO:0042802">
    <property type="term" value="F:identical protein binding"/>
    <property type="evidence" value="ECO:0007669"/>
    <property type="project" value="UniProtKB-ARBA"/>
</dbReference>
<dbReference type="PROSITE" id="PS00518">
    <property type="entry name" value="ZF_RING_1"/>
    <property type="match status" value="2"/>
</dbReference>
<dbReference type="KEGG" id="hsa:445372"/>
<dbReference type="SMART" id="SM00336">
    <property type="entry name" value="BBOX"/>
    <property type="match status" value="2"/>
</dbReference>
<name>B2RNG4_HUMAN</name>
<evidence type="ECO:0000256" key="2">
    <source>
        <dbReference type="ARBA" id="ARBA00004496"/>
    </source>
</evidence>
<feature type="domain" description="B30.2/SPRY" evidence="17">
    <location>
        <begin position="637"/>
        <end position="842"/>
    </location>
</feature>
<reference evidence="19" key="1">
    <citation type="journal article" date="2001" name="Nature">
        <title>Initial sequencing and analysis of the human genome.</title>
        <authorList>
            <consortium name="International Human Genome Sequencing Consortium"/>
            <person name="Lander E.S."/>
            <person name="Linton L.M."/>
            <person name="Birren B."/>
            <person name="Nusbaum C."/>
            <person name="Zody M.C."/>
            <person name="Baldwin J."/>
            <person name="Devon K."/>
            <person name="Dewar K."/>
            <person name="Doyle M."/>
            <person name="FitzHugh W."/>
            <person name="Funke R."/>
            <person name="Gage D."/>
            <person name="Harris K."/>
            <person name="Heaford A."/>
            <person name="Howland J."/>
            <person name="Kann L."/>
            <person name="Lehoczky J."/>
            <person name="LeVine R."/>
            <person name="McEwan P."/>
            <person name="McKernan K."/>
            <person name="Meldrim J."/>
            <person name="Mesirov J.P."/>
            <person name="Miranda C."/>
            <person name="Morris W."/>
            <person name="Naylor J."/>
            <person name="Raymond C."/>
            <person name="Rosetti M."/>
            <person name="Santos R."/>
            <person name="Sheridan A."/>
            <person name="Sougnez C."/>
            <person name="Stange-Thomann N."/>
            <person name="Stojanovic N."/>
            <person name="Subramanian A."/>
            <person name="Wyman D."/>
            <person name="Rogers J."/>
            <person name="Sulston J."/>
            <person name="Ainscough R."/>
            <person name="Beck S."/>
            <person name="Bentley D."/>
            <person name="Burton J."/>
            <person name="Clee C."/>
            <person name="Carter N."/>
            <person name="Coulson A."/>
            <person name="Deadman R."/>
            <person name="Deloukas P."/>
            <person name="Dunham A."/>
            <person name="Dunham I."/>
            <person name="Durbin R."/>
            <person name="French L."/>
            <person name="Grafham D."/>
            <person name="Gregory S."/>
            <person name="Hubbard T."/>
            <person name="Humphray S."/>
            <person name="Hunt A."/>
            <person name="Jones M."/>
            <person name="Lloyd C."/>
            <person name="McMurray A."/>
            <person name="Matthews L."/>
            <person name="Mercer S."/>
            <person name="Milne S."/>
            <person name="Mullikin J.C."/>
            <person name="Mungall A."/>
            <person name="Plumb R."/>
            <person name="Ross M."/>
            <person name="Shownkeen R."/>
            <person name="Sims S."/>
            <person name="Waterston R.H."/>
            <person name="Wilson R.K."/>
            <person name="Hillier L.W."/>
            <person name="McPherson J.D."/>
            <person name="Marra M.A."/>
            <person name="Mardis E.R."/>
            <person name="Fulton L.A."/>
            <person name="Chinwalla A.T."/>
            <person name="Pepin K.H."/>
            <person name="Gish W.R."/>
            <person name="Chissoe S.L."/>
            <person name="Wendl M.C."/>
            <person name="Delehaunty K.D."/>
            <person name="Miner T.L."/>
            <person name="Delehaunty A."/>
            <person name="Kramer J.B."/>
            <person name="Cook L.L."/>
            <person name="Fulton R.S."/>
            <person name="Johnson D.L."/>
            <person name="Minx P.J."/>
            <person name="Clifton S.W."/>
            <person name="Hawkins T."/>
            <person name="Branscomb E."/>
            <person name="Predki P."/>
            <person name="Richardson P."/>
            <person name="Wenning S."/>
            <person name="Slezak T."/>
            <person name="Doggett N."/>
            <person name="Cheng J.F."/>
            <person name="Olsen A."/>
            <person name="Lucas S."/>
            <person name="Elkin C."/>
            <person name="Uberbacher E."/>
            <person name="Frazier M."/>
            <person name="Gibbs R.A."/>
            <person name="Muzny D.M."/>
            <person name="Scherer S.E."/>
            <person name="Bouck J.B."/>
            <person name="Sodergren E.J."/>
            <person name="Worley K.C."/>
            <person name="Rives C.M."/>
            <person name="Gorrell J.H."/>
            <person name="Metzker M.L."/>
            <person name="Naylor S.L."/>
            <person name="Kucherlapati R.S."/>
            <person name="Nelson D.L."/>
            <person name="Weinstock G.M."/>
            <person name="Sakaki Y."/>
            <person name="Fujiyama A."/>
            <person name="Hattori M."/>
            <person name="Yada T."/>
            <person name="Toyoda A."/>
            <person name="Itoh T."/>
            <person name="Kawagoe C."/>
            <person name="Watanabe H."/>
            <person name="Totoki Y."/>
            <person name="Taylor T."/>
            <person name="Weissenbach J."/>
            <person name="Heilig R."/>
            <person name="Saurin W."/>
            <person name="Artiguenave F."/>
            <person name="Brottier P."/>
            <person name="Bruls T."/>
            <person name="Pelletier E."/>
            <person name="Robert C."/>
            <person name="Wincker P."/>
            <person name="Smith D.R."/>
            <person name="Doucette-Stamm L."/>
            <person name="Rubenfield M."/>
            <person name="Weinstock K."/>
            <person name="Lee H.M."/>
            <person name="Dubois J."/>
            <person name="Rosenthal A."/>
            <person name="Platzer M."/>
            <person name="Nyakatura G."/>
            <person name="Taudien S."/>
            <person name="Rump A."/>
            <person name="Yang H."/>
            <person name="Yu J."/>
            <person name="Wang J."/>
            <person name="Huang G."/>
            <person name="Gu J."/>
            <person name="Hood L."/>
            <person name="Rowen L."/>
            <person name="Madan A."/>
            <person name="Qin S."/>
            <person name="Davis R.W."/>
            <person name="Federspiel N.A."/>
            <person name="Abola A.P."/>
            <person name="Proctor M.J."/>
            <person name="Myers R.M."/>
            <person name="Schmutz J."/>
            <person name="Dickson M."/>
            <person name="Grimwood J."/>
            <person name="Cox D.R."/>
            <person name="Olson M.V."/>
            <person name="Kaul R."/>
            <person name="Raymond C."/>
            <person name="Shimizu N."/>
            <person name="Kawasaki K."/>
            <person name="Minoshima S."/>
            <person name="Evans G.A."/>
            <person name="Athanasiou M."/>
            <person name="Schultz R."/>
            <person name="Roe B.A."/>
            <person name="Chen F."/>
            <person name="Pan H."/>
            <person name="Ramser J."/>
            <person name="Lehrach H."/>
            <person name="Reinhardt R."/>
            <person name="McCombie W.R."/>
            <person name="de la Bastide M."/>
            <person name="Dedhia N."/>
            <person name="Blocker H."/>
            <person name="Hornischer K."/>
            <person name="Nordsiek G."/>
            <person name="Agarwala R."/>
            <person name="Aravind L."/>
            <person name="Bailey J.A."/>
            <person name="Bateman A."/>
            <person name="Batzoglou S."/>
            <person name="Birney E."/>
            <person name="Bork P."/>
            <person name="Brown D.G."/>
            <person name="Burge C.B."/>
            <person name="Cerutti L."/>
            <person name="Chen H.C."/>
            <person name="Church D."/>
            <person name="Clamp M."/>
            <person name="Copley R.R."/>
            <person name="Doerks T."/>
            <person name="Eddy S.R."/>
            <person name="Eichler E.E."/>
            <person name="Furey T.S."/>
            <person name="Galagan J."/>
            <person name="Gilbert J.G."/>
            <person name="Harmon C."/>
            <person name="Hayashizaki Y."/>
            <person name="Haussler D."/>
            <person name="Hermjakob H."/>
            <person name="Hokamp K."/>
            <person name="Jang W."/>
            <person name="Johnson L.S."/>
            <person name="Jones T.A."/>
            <person name="Kasif S."/>
            <person name="Kaspryzk A."/>
            <person name="Kennedy S."/>
            <person name="Kent W.J."/>
            <person name="Kitts P."/>
            <person name="Koonin E.V."/>
            <person name="Korf I."/>
            <person name="Kulp D."/>
            <person name="Lancet D."/>
            <person name="Lowe T.M."/>
            <person name="McLysaght A."/>
            <person name="Mikkelsen T."/>
            <person name="Moran J.V."/>
            <person name="Mulder N."/>
            <person name="Pollara V.J."/>
            <person name="Ponting C.P."/>
            <person name="Schuler G."/>
            <person name="Schultz J."/>
            <person name="Slater G."/>
            <person name="Smit A.F."/>
            <person name="Stupka E."/>
            <person name="Szustakowski J."/>
            <person name="Thierry-Mieg D."/>
            <person name="Thierry-Mieg J."/>
            <person name="Wagner L."/>
            <person name="Wallis J."/>
            <person name="Wheeler R."/>
            <person name="Williams A."/>
            <person name="Wolf Y.I."/>
            <person name="Wolfe K.H."/>
            <person name="Yang S.P."/>
            <person name="Yeh R.F."/>
            <person name="Collins F."/>
            <person name="Guyer M.S."/>
            <person name="Peterson J."/>
            <person name="Felsenfeld A."/>
            <person name="Wetterstrand K.A."/>
            <person name="Patrinos A."/>
            <person name="Morgan M.J."/>
            <person name="de Jong P."/>
            <person name="Catanese J.J."/>
            <person name="Osoegawa K."/>
            <person name="Shizuya H."/>
            <person name="Choi S."/>
            <person name="Chen Y.J."/>
        </authorList>
    </citation>
    <scope>NUCLEOTIDE SEQUENCE [LARGE SCALE GENOMIC DNA]</scope>
</reference>
<proteinExistence type="evidence at transcript level"/>
<dbReference type="GO" id="GO:0005737">
    <property type="term" value="C:cytoplasm"/>
    <property type="evidence" value="ECO:0007669"/>
    <property type="project" value="UniProtKB-SubCell"/>
</dbReference>
<keyword evidence="7" id="KW-0808">Transferase</keyword>
<keyword evidence="9 13" id="KW-0863">Zinc-finger</keyword>
<dbReference type="PROSITE" id="PS50188">
    <property type="entry name" value="B302_SPRY"/>
    <property type="match status" value="1"/>
</dbReference>
<dbReference type="InterPro" id="IPR050143">
    <property type="entry name" value="TRIM/RBCC"/>
</dbReference>
<feature type="coiled-coil region" evidence="14">
    <location>
        <begin position="165"/>
        <end position="196"/>
    </location>
</feature>
<dbReference type="GeneID" id="445372"/>
<dbReference type="HGNC" id="HGNC:33440">
    <property type="gene designation" value="TRIM6-TRIM34"/>
</dbReference>
<dbReference type="InterPro" id="IPR027370">
    <property type="entry name" value="Znf-RING_euk"/>
</dbReference>
<evidence type="ECO:0000313" key="19">
    <source>
        <dbReference type="Ensembl" id="ENSP00000346916.5"/>
    </source>
</evidence>
<dbReference type="InterPro" id="IPR003877">
    <property type="entry name" value="SPRY_dom"/>
</dbReference>
<comment type="pathway">
    <text evidence="3">Protein modification; protein ubiquitination.</text>
</comment>
<keyword evidence="8" id="KW-0479">Metal-binding</keyword>
<dbReference type="UCSC" id="uc001mbf.4">
    <property type="organism name" value="human"/>
</dbReference>
<dbReference type="GO" id="GO:0010468">
    <property type="term" value="P:regulation of gene expression"/>
    <property type="evidence" value="ECO:0007669"/>
    <property type="project" value="UniProtKB-ARBA"/>
</dbReference>
<dbReference type="InterPro" id="IPR035826">
    <property type="entry name" value="TRIM34_PRY/SPRY"/>
</dbReference>
<dbReference type="EMBL" id="BC136871">
    <property type="protein sequence ID" value="AAI36872.1"/>
    <property type="molecule type" value="mRNA"/>
</dbReference>
<dbReference type="SMR" id="B2RNG4"/>
<dbReference type="HOGENOM" id="CLU_347373_0_0_1"/>
<dbReference type="GO" id="GO:0008270">
    <property type="term" value="F:zinc ion binding"/>
    <property type="evidence" value="ECO:0007669"/>
    <property type="project" value="UniProtKB-KW"/>
</dbReference>
<dbReference type="InterPro" id="IPR017907">
    <property type="entry name" value="Znf_RING_CS"/>
</dbReference>
<protein>
    <recommendedName>
        <fullName evidence="5">RING-type E3 ubiquitin transferase</fullName>
        <ecNumber evidence="5">2.3.2.27</ecNumber>
    </recommendedName>
</protein>
<evidence type="ECO:0000256" key="14">
    <source>
        <dbReference type="SAM" id="Coils"/>
    </source>
</evidence>
<feature type="domain" description="RING-type" evidence="15">
    <location>
        <begin position="369"/>
        <end position="413"/>
    </location>
</feature>
<dbReference type="EC" id="2.3.2.27" evidence="5"/>
<dbReference type="BioGRID-ORCS" id="445372">
    <property type="hits" value="47 hits in 1031 CRISPR screens"/>
</dbReference>
<evidence type="ECO:0000259" key="16">
    <source>
        <dbReference type="PROSITE" id="PS50119"/>
    </source>
</evidence>
<dbReference type="AGR" id="HGNC:33440"/>
<dbReference type="DNASU" id="445372"/>
<dbReference type="OrthoDB" id="264917at2759"/>
<dbReference type="SUPFAM" id="SSF57850">
    <property type="entry name" value="RING/U-box"/>
    <property type="match status" value="2"/>
</dbReference>
<feature type="domain" description="RING-type" evidence="15">
    <location>
        <begin position="43"/>
        <end position="88"/>
    </location>
</feature>
<dbReference type="FunFam" id="3.30.40.10:FF:000144">
    <property type="entry name" value="Tripartite motif-containing 5 (Predicted)"/>
    <property type="match status" value="2"/>
</dbReference>
<dbReference type="SMART" id="SM00449">
    <property type="entry name" value="SPRY"/>
    <property type="match status" value="1"/>
</dbReference>
<dbReference type="InterPro" id="IPR000315">
    <property type="entry name" value="Znf_B-box"/>
</dbReference>
<dbReference type="InterPro" id="IPR013083">
    <property type="entry name" value="Znf_RING/FYVE/PHD"/>
</dbReference>
<dbReference type="GO" id="GO:0061630">
    <property type="term" value="F:ubiquitin protein ligase activity"/>
    <property type="evidence" value="ECO:0007669"/>
    <property type="project" value="UniProtKB-EC"/>
</dbReference>
<evidence type="ECO:0000256" key="1">
    <source>
        <dbReference type="ARBA" id="ARBA00000900"/>
    </source>
</evidence>
<comment type="similarity">
    <text evidence="4">Belongs to the TRIM/RBCC family.</text>
</comment>
<dbReference type="FunFam" id="2.60.120.920:FF:000023">
    <property type="entry name" value="Tripartite motif-containing 5 (Predicted)"/>
    <property type="match status" value="1"/>
</dbReference>
<dbReference type="Pfam" id="PF13445">
    <property type="entry name" value="zf-RING_UBOX"/>
    <property type="match status" value="2"/>
</dbReference>
<dbReference type="InterPro" id="IPR043136">
    <property type="entry name" value="B30.2/SPRY_sf"/>
</dbReference>
<dbReference type="Ensembl" id="ENST00000354852.5">
    <property type="protein sequence ID" value="ENSP00000346916.5"/>
    <property type="gene ID" value="ENSG00000258588.3"/>
</dbReference>
<feature type="coiled-coil region" evidence="14">
    <location>
        <begin position="230"/>
        <end position="264"/>
    </location>
</feature>
<keyword evidence="12 14" id="KW-0175">Coiled coil</keyword>
<evidence type="ECO:0000256" key="4">
    <source>
        <dbReference type="ARBA" id="ARBA00008518"/>
    </source>
</evidence>
<dbReference type="InterPro" id="IPR003879">
    <property type="entry name" value="Butyrophylin_SPRY"/>
</dbReference>
<comment type="subcellular location">
    <subcellularLocation>
        <location evidence="2">Cytoplasm</location>
    </subcellularLocation>
</comment>
<dbReference type="PROSITE" id="PS50119">
    <property type="entry name" value="ZF_BBOX"/>
    <property type="match status" value="2"/>
</dbReference>
<dbReference type="Bgee" id="ENSG00000258588">
    <property type="expression patterns" value="Expressed in male germ line stem cell (sensu Vertebrata) in testis and 30 other cell types or tissues"/>
</dbReference>
<evidence type="ECO:0000256" key="11">
    <source>
        <dbReference type="ARBA" id="ARBA00022833"/>
    </source>
</evidence>
<keyword evidence="20" id="KW-1185">Reference proteome</keyword>
<dbReference type="InterPro" id="IPR013320">
    <property type="entry name" value="ConA-like_dom_sf"/>
</dbReference>
<dbReference type="GeneCards" id="TRIM6-TRIM34"/>
<dbReference type="Gene3D" id="3.30.40.10">
    <property type="entry name" value="Zinc/RING finger domain, C3HC4 (zinc finger)"/>
    <property type="match status" value="2"/>
</dbReference>
<keyword evidence="11" id="KW-0862">Zinc</keyword>
<dbReference type="InterPro" id="IPR001870">
    <property type="entry name" value="B30.2/SPRY"/>
</dbReference>
<dbReference type="InterPro" id="IPR001841">
    <property type="entry name" value="Znf_RING"/>
</dbReference>
<comment type="catalytic activity">
    <reaction evidence="1">
        <text>S-ubiquitinyl-[E2 ubiquitin-conjugating enzyme]-L-cysteine + [acceptor protein]-L-lysine = [E2 ubiquitin-conjugating enzyme]-L-cysteine + N(6)-ubiquitinyl-[acceptor protein]-L-lysine.</text>
        <dbReference type="EC" id="2.3.2.27"/>
    </reaction>
</comment>
<dbReference type="Gene3D" id="2.60.120.920">
    <property type="match status" value="1"/>
</dbReference>
<feature type="domain" description="B box-type" evidence="16">
    <location>
        <begin position="446"/>
        <end position="488"/>
    </location>
</feature>
<evidence type="ECO:0000256" key="6">
    <source>
        <dbReference type="ARBA" id="ARBA00022490"/>
    </source>
</evidence>
<accession>B2RNG4</accession>
<evidence type="ECO:0000259" key="15">
    <source>
        <dbReference type="PROSITE" id="PS50089"/>
    </source>
</evidence>
<dbReference type="RefSeq" id="NP_001003819.1">
    <property type="nucleotide sequence ID" value="NM_001003819.4"/>
</dbReference>
<dbReference type="PROSITE" id="PS50089">
    <property type="entry name" value="ZF_RING_2"/>
    <property type="match status" value="2"/>
</dbReference>
<dbReference type="SUPFAM" id="SSF57845">
    <property type="entry name" value="B-box zinc-binding domain"/>
    <property type="match status" value="2"/>
</dbReference>
<dbReference type="BioMuta" id="TRIM6-TRIM34"/>
<evidence type="ECO:0000313" key="18">
    <source>
        <dbReference type="EMBL" id="AAI36872.1"/>
    </source>
</evidence>
<evidence type="ECO:0000313" key="20">
    <source>
        <dbReference type="Proteomes" id="UP000005640"/>
    </source>
</evidence>
<dbReference type="CDD" id="cd16591">
    <property type="entry name" value="RING-HC_TRIM5-like_C-IV"/>
    <property type="match status" value="2"/>
</dbReference>
<evidence type="ECO:0000256" key="8">
    <source>
        <dbReference type="ARBA" id="ARBA00022723"/>
    </source>
</evidence>
<dbReference type="FunFam" id="3.30.160.60:FF:000386">
    <property type="entry name" value="Tripartite motif-containing 5 (Predicted)"/>
    <property type="match status" value="2"/>
</dbReference>
<dbReference type="Proteomes" id="UP000005640">
    <property type="component" value="Chromosome 11"/>
</dbReference>
<sequence length="842" mass="97729">MCGSERILQAGNILEIRVGQAGARRVATMTSPVLVDIREEVTCPICLELLTEPLSIDCGHSFCQACITPNGRESVIGQEGERSCPVCQTSYQPGNLRPNRHLANIVRRLREVVLGPGKQLKAVLCADHGEKLQLFCQEDGKVICWLCERSQEHRGHHTFLVEEVAQEYQEKFQESLKKLKNEEQEAEKLTAFIREKKTSWKNQMEPERCRIQTEFNQLRNILDRVEQRELKKLEQEEKKGLRIIEEAENDLVHQTQSLRELISDLERRCQGSTMELLQDVSDVTERSEFWTLRKPEALPTKLRSMFRAPDLKRMLRVCRELTDVQSYWAIQGSLTRRERRASGVRTRRSQGSSAMASKILLNVQEEVTCPICLELLTEPLSLDCGHSLCRACITVSNKEAVTSMGGKSSCPVCGISYSFEHLQANQHLANIVERLKEVKLSPDNGKKRDLCDHHGEKLLLFCKEDRKVICWLCERSQEHRGHHTVLTEEVFKECQEKLQAVLKRLKKEEEEAEKLEADIREEKTSWKYQVQTERQRIQTEFDQLRSILNNEEQRELQRLEEEEKKTLDKFAEAEDELVQQKQLVRELISDVECRSQWSTMELLQDMSGIMKWSEIWRLKKPKMVSKKLKTVFHAPDLSRMLQMFRELTAVRCYWVDVTLNSVNLNLNLVLSEDQRQVISVPIWPFQCYNYGVLGSQYFSSGKHYWEVDVSKKTAWILGVYCRTYSRHMKYVVRRCANRQNLYTKYRPLFGYWVIGLQNKCKYGVFEESLSSDPEVLTLSMAVPPCRVGVFLDYEAGIVSFFNVTSHGSLIYKFSKCCFSQPVYPYFNPWNCPAPMTLCPPSS</sequence>
<dbReference type="PANTHER" id="PTHR24103">
    <property type="entry name" value="E3 UBIQUITIN-PROTEIN LIGASE TRIM"/>
    <property type="match status" value="1"/>
</dbReference>
<reference evidence="18" key="2">
    <citation type="journal article" date="2004" name="Genome Res.">
        <title>The status, quality, and expansion of the NIH full-length cDNA project: the Mammalian Gene Collection (MGC).</title>
        <authorList>
            <consortium name="The MGC Project Team"/>
            <person name="Gerhard D.S."/>
            <person name="Wagner L."/>
            <person name="Feingold E.A."/>
            <person name="Shenmen C.M."/>
            <person name="Grouse L.H."/>
            <person name="Schuler G."/>
            <person name="Klein S.L."/>
            <person name="Old S."/>
            <person name="Rasooly R."/>
            <person name="Good P."/>
            <person name="Guyer M."/>
            <person name="Peck A.M."/>
            <person name="Derge J.G."/>
            <person name="Lipman D."/>
            <person name="Collins F.S."/>
            <person name="Jang W."/>
            <person name="Sherry S."/>
            <person name="Feolo M."/>
            <person name="Misquitta L."/>
            <person name="Lee E."/>
            <person name="Rotmistrovsky K."/>
            <person name="Greenhut S.F."/>
            <person name="Schaefer C.F."/>
            <person name="Buetow K."/>
            <person name="Bonner T.I."/>
            <person name="Haussler D."/>
            <person name="Kent J."/>
            <person name="Kiekhaus M."/>
            <person name="Furey T."/>
            <person name="Brent M."/>
            <person name="Prange C."/>
            <person name="Schreiber K."/>
            <person name="Shapiro N."/>
            <person name="Bhat N.K."/>
            <person name="Hopkins R.F."/>
            <person name="Hsie F."/>
            <person name="Driscoll T."/>
            <person name="Soares M.B."/>
            <person name="Casavant T.L."/>
            <person name="Scheetz T.E."/>
            <person name="Brown-stein M.J."/>
            <person name="Usdin T.B."/>
            <person name="Toshiyuki S."/>
            <person name="Carninci P."/>
            <person name="Piao Y."/>
            <person name="Dudekula D.B."/>
            <person name="Ko M.S."/>
            <person name="Kawakami K."/>
            <person name="Suzuki Y."/>
            <person name="Sugano S."/>
            <person name="Gruber C.E."/>
            <person name="Smith M.R."/>
            <person name="Simmons B."/>
            <person name="Moore T."/>
            <person name="Waterman R."/>
            <person name="Johnson S.L."/>
            <person name="Ruan Y."/>
            <person name="Wei C.L."/>
            <person name="Mathavan S."/>
            <person name="Gunaratne P.H."/>
            <person name="Wu J."/>
            <person name="Garcia A.M."/>
            <person name="Hulyk S.W."/>
            <person name="Fuh E."/>
            <person name="Yuan Y."/>
            <person name="Sneed A."/>
            <person name="Kowis C."/>
            <person name="Hodgson A."/>
            <person name="Muzny D.M."/>
            <person name="McPherson J."/>
            <person name="Gibbs R.A."/>
            <person name="Fahey J."/>
            <person name="Helton E."/>
            <person name="Ketteman M."/>
            <person name="Madan A."/>
            <person name="Rodrigues S."/>
            <person name="Sanchez A."/>
            <person name="Whiting M."/>
            <person name="Madari A."/>
            <person name="Young A.C."/>
            <person name="Wetherby K.D."/>
            <person name="Granite S.J."/>
            <person name="Kwong P.N."/>
            <person name="Brinkley C.P."/>
            <person name="Pearson R.L."/>
            <person name="Bouffard G.G."/>
            <person name="Blakesly R.W."/>
            <person name="Green E.D."/>
            <person name="Dickson M.C."/>
            <person name="Rodriguez A.C."/>
            <person name="Grimwood J."/>
            <person name="Schmutz J."/>
            <person name="Myers R.M."/>
            <person name="Butterfield Y.S."/>
            <person name="Griffith M."/>
            <person name="Griffith O.L."/>
            <person name="Krzywinski M.I."/>
            <person name="Liao N."/>
            <person name="Morin R."/>
            <person name="Morrin R."/>
            <person name="Palmquist D."/>
            <person name="Petrescu A.S."/>
            <person name="Skalska U."/>
            <person name="Smailus D.E."/>
            <person name="Stott J.M."/>
            <person name="Schnerch A."/>
            <person name="Schein J.E."/>
            <person name="Jones S.J."/>
            <person name="Holt R.A."/>
            <person name="Baross A."/>
            <person name="Marra M.A."/>
            <person name="Clifton S."/>
            <person name="Makowski K.A."/>
            <person name="Bosak S."/>
            <person name="Malek J."/>
        </authorList>
    </citation>
    <scope>NUCLEOTIDE SEQUENCE [LARGE SCALE MRNA]</scope>
</reference>
<dbReference type="CTD" id="445372"/>
<dbReference type="OpenTargets" id="ENSG00000258588"/>
<organism evidence="18">
    <name type="scientific">Homo sapiens</name>
    <name type="common">Human</name>
    <dbReference type="NCBI Taxonomy" id="9606"/>
    <lineage>
        <taxon>Eukaryota</taxon>
        <taxon>Metazoa</taxon>
        <taxon>Chordata</taxon>
        <taxon>Craniata</taxon>
        <taxon>Vertebrata</taxon>
        <taxon>Euteleostomi</taxon>
        <taxon>Mammalia</taxon>
        <taxon>Eutheria</taxon>
        <taxon>Euarchontoglires</taxon>
        <taxon>Primates</taxon>
        <taxon>Haplorrhini</taxon>
        <taxon>Catarrhini</taxon>
        <taxon>Hominidae</taxon>
        <taxon>Homo</taxon>
    </lineage>
</organism>
<dbReference type="Gene3D" id="3.30.160.60">
    <property type="entry name" value="Classic Zinc Finger"/>
    <property type="match status" value="2"/>
</dbReference>
<keyword evidence="10" id="KW-0833">Ubl conjugation pathway</keyword>
<dbReference type="SMART" id="SM00184">
    <property type="entry name" value="RING"/>
    <property type="match status" value="2"/>
</dbReference>
<feature type="coiled-coil region" evidence="14">
    <location>
        <begin position="491"/>
        <end position="590"/>
    </location>
</feature>
<dbReference type="Pfam" id="PF00622">
    <property type="entry name" value="SPRY"/>
    <property type="match status" value="1"/>
</dbReference>
<dbReference type="GO" id="GO:0080090">
    <property type="term" value="P:regulation of primary metabolic process"/>
    <property type="evidence" value="ECO:0007669"/>
    <property type="project" value="UniProtKB-ARBA"/>
</dbReference>
<dbReference type="IntAct" id="B2RNG4">
    <property type="interactions" value="3"/>
</dbReference>
<dbReference type="SUPFAM" id="SSF49899">
    <property type="entry name" value="Concanavalin A-like lectins/glucanases"/>
    <property type="match status" value="1"/>
</dbReference>
<dbReference type="Antibodypedia" id="49802">
    <property type="antibodies" value="9 antibodies from 7 providers"/>
</dbReference>
<reference evidence="19 20" key="4">
    <citation type="journal article" date="2006" name="Nature">
        <title>Human chromosome 11 DNA sequence and analysis including novel gene identification.</title>
        <authorList>
            <person name="Taylor T.D."/>
            <person name="Noguchi H."/>
            <person name="Totoki Y."/>
            <person name="Toyoda A."/>
            <person name="Kuroki Y."/>
            <person name="Dewar K."/>
            <person name="Lloyd C."/>
            <person name="Itoh T."/>
            <person name="Takeda T."/>
            <person name="Kim D.W."/>
            <person name="She X."/>
            <person name="Barlow K.F."/>
            <person name="Bloom T."/>
            <person name="Bruford E."/>
            <person name="Chang J.L."/>
            <person name="Cuomo C.A."/>
            <person name="Eichler E."/>
            <person name="FitzGerald M.G."/>
            <person name="Jaffe D.B."/>
            <person name="LaButti K."/>
            <person name="Nicol R."/>
            <person name="Park H.S."/>
            <person name="Seaman C."/>
            <person name="Sougnez C."/>
            <person name="Yang X."/>
            <person name="Zimmer A.R."/>
            <person name="Zody M.C."/>
            <person name="Birren B.W."/>
            <person name="Nusbaum C."/>
            <person name="Fujiyama A."/>
            <person name="Hattori M."/>
            <person name="Rogers J."/>
            <person name="Lander E.S."/>
            <person name="Sakaki Y."/>
        </authorList>
    </citation>
    <scope>NUCLEOTIDE SEQUENCE [LARGE SCALE GENOMIC DNA]</scope>
</reference>
<dbReference type="Pfam" id="PF00643">
    <property type="entry name" value="zf-B_box"/>
    <property type="match status" value="2"/>
</dbReference>
<evidence type="ECO:0000256" key="12">
    <source>
        <dbReference type="ARBA" id="ARBA00023054"/>
    </source>
</evidence>
<gene>
    <name evidence="18 19" type="primary">TRIM6-TRIM34</name>
</gene>
<dbReference type="VEuPathDB" id="HostDB:ENSG00000258588"/>
<dbReference type="CDD" id="cd19761">
    <property type="entry name" value="Bbox2_TRIM5-like"/>
    <property type="match status" value="2"/>
</dbReference>